<evidence type="ECO:0000313" key="3">
    <source>
        <dbReference type="Proteomes" id="UP000252479"/>
    </source>
</evidence>
<gene>
    <name evidence="2" type="ORF">CIK83_17315</name>
</gene>
<evidence type="ECO:0000259" key="1">
    <source>
        <dbReference type="SMART" id="SM00953"/>
    </source>
</evidence>
<protein>
    <submittedName>
        <fullName evidence="2">RES domain-containing protein</fullName>
    </submittedName>
</protein>
<dbReference type="Proteomes" id="UP000252479">
    <property type="component" value="Unassembled WGS sequence"/>
</dbReference>
<name>A0A368LG21_9VIBR</name>
<feature type="domain" description="RES" evidence="1">
    <location>
        <begin position="17"/>
        <end position="143"/>
    </location>
</feature>
<dbReference type="AlphaFoldDB" id="A0A368LG21"/>
<organism evidence="2 3">
    <name type="scientific">Vibrio casei</name>
    <dbReference type="NCBI Taxonomy" id="673372"/>
    <lineage>
        <taxon>Bacteria</taxon>
        <taxon>Pseudomonadati</taxon>
        <taxon>Pseudomonadota</taxon>
        <taxon>Gammaproteobacteria</taxon>
        <taxon>Vibrionales</taxon>
        <taxon>Vibrionaceae</taxon>
        <taxon>Vibrio</taxon>
    </lineage>
</organism>
<dbReference type="InterPro" id="IPR014914">
    <property type="entry name" value="RES_dom"/>
</dbReference>
<dbReference type="Pfam" id="PF08808">
    <property type="entry name" value="RES"/>
    <property type="match status" value="1"/>
</dbReference>
<keyword evidence="3" id="KW-1185">Reference proteome</keyword>
<dbReference type="EMBL" id="QPGL01000004">
    <property type="protein sequence ID" value="RCS68673.1"/>
    <property type="molecule type" value="Genomic_DNA"/>
</dbReference>
<dbReference type="RefSeq" id="WP_086957849.1">
    <property type="nucleotide sequence ID" value="NZ_FUKS01000002.1"/>
</dbReference>
<accession>A0A368LG21</accession>
<sequence>MNGYRIAPKKHNNIHNALSGIGGLHAEGRWHFTGAPIVYLASSRSLAMLERLVNDSTDILSKQLSVTTIHISDEIKIKRLVASELPIGWDEHPYIPHTQQFGTKWLSSMDAAVLQVPSSLCQEEYNYIINPMHEDSSKIKCIDCKDFFYAKRLSSKL</sequence>
<dbReference type="SMART" id="SM00953">
    <property type="entry name" value="RES"/>
    <property type="match status" value="1"/>
</dbReference>
<reference evidence="2 3" key="1">
    <citation type="journal article" date="2017" name="Elife">
        <title>Extensive horizontal gene transfer in cheese-associated bacteria.</title>
        <authorList>
            <person name="Bonham K.S."/>
            <person name="Wolfe B.E."/>
            <person name="Dutton R.J."/>
        </authorList>
    </citation>
    <scope>NUCLEOTIDE SEQUENCE [LARGE SCALE GENOMIC DNA]</scope>
    <source>
        <strain evidence="2 3">JB196</strain>
    </source>
</reference>
<comment type="caution">
    <text evidence="2">The sequence shown here is derived from an EMBL/GenBank/DDBJ whole genome shotgun (WGS) entry which is preliminary data.</text>
</comment>
<dbReference type="GeneID" id="303190684"/>
<evidence type="ECO:0000313" key="2">
    <source>
        <dbReference type="EMBL" id="RCS68673.1"/>
    </source>
</evidence>
<proteinExistence type="predicted"/>